<dbReference type="RefSeq" id="WP_182802207.1">
    <property type="nucleotide sequence ID" value="NZ_CP060007.1"/>
</dbReference>
<keyword evidence="2" id="KW-1185">Reference proteome</keyword>
<dbReference type="AlphaFoldDB" id="A0A7G5XEP2"/>
<sequence length="190" mass="22032">MIRFLLAAVSVTAVLTFNSCNNQKKEPKDYIDVSSYLKGQLKYIDSVPFAFLKVVVKEDSIFTDSQFISKEQVRAIIQPFLVKELEKKNFEKNFKETSFADATIETVTITYETEDDQLPVSRVDIYVNPEKEMISQLYLIRHETKADSVITQQLLWKHNKSFVLITARAKKNEPENIVTEKVIWDDRADN</sequence>
<dbReference type="KEGG" id="lacs:H4075_17995"/>
<protein>
    <submittedName>
        <fullName evidence="1">Uncharacterized protein</fullName>
    </submittedName>
</protein>
<evidence type="ECO:0000313" key="2">
    <source>
        <dbReference type="Proteomes" id="UP000515344"/>
    </source>
</evidence>
<dbReference type="Proteomes" id="UP000515344">
    <property type="component" value="Chromosome"/>
</dbReference>
<proteinExistence type="predicted"/>
<organism evidence="1 2">
    <name type="scientific">Lacibacter sediminis</name>
    <dbReference type="NCBI Taxonomy" id="2760713"/>
    <lineage>
        <taxon>Bacteria</taxon>
        <taxon>Pseudomonadati</taxon>
        <taxon>Bacteroidota</taxon>
        <taxon>Chitinophagia</taxon>
        <taxon>Chitinophagales</taxon>
        <taxon>Chitinophagaceae</taxon>
        <taxon>Lacibacter</taxon>
    </lineage>
</organism>
<accession>A0A7G5XEP2</accession>
<dbReference type="EMBL" id="CP060007">
    <property type="protein sequence ID" value="QNA43945.1"/>
    <property type="molecule type" value="Genomic_DNA"/>
</dbReference>
<name>A0A7G5XEP2_9BACT</name>
<reference evidence="2" key="1">
    <citation type="submission" date="2020-08" db="EMBL/GenBank/DDBJ databases">
        <title>Lacibacter sp. S13-6-6 genome sequencing.</title>
        <authorList>
            <person name="Jin L."/>
        </authorList>
    </citation>
    <scope>NUCLEOTIDE SEQUENCE [LARGE SCALE GENOMIC DNA]</scope>
    <source>
        <strain evidence="2">S13-6-6</strain>
    </source>
</reference>
<gene>
    <name evidence="1" type="ORF">H4075_17995</name>
</gene>
<evidence type="ECO:0000313" key="1">
    <source>
        <dbReference type="EMBL" id="QNA43945.1"/>
    </source>
</evidence>